<evidence type="ECO:0008006" key="3">
    <source>
        <dbReference type="Google" id="ProtNLM"/>
    </source>
</evidence>
<evidence type="ECO:0000313" key="1">
    <source>
        <dbReference type="EMBL" id="PPR92464.1"/>
    </source>
</evidence>
<name>A0A2P5WN22_GOSBA</name>
<dbReference type="AlphaFoldDB" id="A0A2P5WN22"/>
<dbReference type="EMBL" id="KZ667072">
    <property type="protein sequence ID" value="PPR92464.1"/>
    <property type="molecule type" value="Genomic_DNA"/>
</dbReference>
<protein>
    <recommendedName>
        <fullName evidence="3">RNase H type-1 domain-containing protein</fullName>
    </recommendedName>
</protein>
<proteinExistence type="predicted"/>
<evidence type="ECO:0000313" key="2">
    <source>
        <dbReference type="Proteomes" id="UP000239757"/>
    </source>
</evidence>
<organism evidence="1 2">
    <name type="scientific">Gossypium barbadense</name>
    <name type="common">Sea Island cotton</name>
    <name type="synonym">Hibiscus barbadensis</name>
    <dbReference type="NCBI Taxonomy" id="3634"/>
    <lineage>
        <taxon>Eukaryota</taxon>
        <taxon>Viridiplantae</taxon>
        <taxon>Streptophyta</taxon>
        <taxon>Embryophyta</taxon>
        <taxon>Tracheophyta</taxon>
        <taxon>Spermatophyta</taxon>
        <taxon>Magnoliopsida</taxon>
        <taxon>eudicotyledons</taxon>
        <taxon>Gunneridae</taxon>
        <taxon>Pentapetalae</taxon>
        <taxon>rosids</taxon>
        <taxon>malvids</taxon>
        <taxon>Malvales</taxon>
        <taxon>Malvaceae</taxon>
        <taxon>Malvoideae</taxon>
        <taxon>Gossypium</taxon>
    </lineage>
</organism>
<sequence length="208" mass="23524">MIHGKDELWVKLLLAKYVQGRLETRNVQNMSNIWSSLRKVRGLLQEGIRWVVRKERLTGIGSARAATGWKEIWKLKIPPKIRPPSVSSGSVNQSLNDWIINNITSKKWHPIHSIPWKVLFAFTIWQIWLTRNNKIFAGKELYSDVTNKAMEYFVISAPIKSFPILSDGSALSNSGKAGAGVLIRDSKGDWIVGSYRHSPLDTSVCAEL</sequence>
<dbReference type="Proteomes" id="UP000239757">
    <property type="component" value="Unassembled WGS sequence"/>
</dbReference>
<accession>A0A2P5WN22</accession>
<reference evidence="1 2" key="1">
    <citation type="submission" date="2015-01" db="EMBL/GenBank/DDBJ databases">
        <title>Genome of allotetraploid Gossypium barbadense reveals genomic plasticity and fiber elongation in cotton evolution.</title>
        <authorList>
            <person name="Chen X."/>
            <person name="Liu X."/>
            <person name="Zhao B."/>
            <person name="Zheng H."/>
            <person name="Hu Y."/>
            <person name="Lu G."/>
            <person name="Yang C."/>
            <person name="Chen J."/>
            <person name="Shan C."/>
            <person name="Zhang L."/>
            <person name="Zhou Y."/>
            <person name="Wang L."/>
            <person name="Guo W."/>
            <person name="Bai Y."/>
            <person name="Ruan J."/>
            <person name="Shangguan X."/>
            <person name="Mao Y."/>
            <person name="Jiang J."/>
            <person name="Zhu Y."/>
            <person name="Lei J."/>
            <person name="Kang H."/>
            <person name="Chen S."/>
            <person name="He X."/>
            <person name="Wang R."/>
            <person name="Wang Y."/>
            <person name="Chen J."/>
            <person name="Wang L."/>
            <person name="Yu S."/>
            <person name="Wang B."/>
            <person name="Wei J."/>
            <person name="Song S."/>
            <person name="Lu X."/>
            <person name="Gao Z."/>
            <person name="Gu W."/>
            <person name="Deng X."/>
            <person name="Ma D."/>
            <person name="Wang S."/>
            <person name="Liang W."/>
            <person name="Fang L."/>
            <person name="Cai C."/>
            <person name="Zhu X."/>
            <person name="Zhou B."/>
            <person name="Zhang Y."/>
            <person name="Chen Z."/>
            <person name="Xu S."/>
            <person name="Zhu R."/>
            <person name="Wang S."/>
            <person name="Zhang T."/>
            <person name="Zhao G."/>
        </authorList>
    </citation>
    <scope>NUCLEOTIDE SEQUENCE [LARGE SCALE GENOMIC DNA]</scope>
    <source>
        <strain evidence="2">cv. Xinhai21</strain>
        <tissue evidence="1">Leaf</tissue>
    </source>
</reference>
<dbReference type="OrthoDB" id="1305726at2759"/>
<gene>
    <name evidence="1" type="ORF">GOBAR_AA28201</name>
</gene>